<accession>A0ABW3NQB7</accession>
<organism evidence="2 3">
    <name type="scientific">Salegentibacter chungangensis</name>
    <dbReference type="NCBI Taxonomy" id="1335724"/>
    <lineage>
        <taxon>Bacteria</taxon>
        <taxon>Pseudomonadati</taxon>
        <taxon>Bacteroidota</taxon>
        <taxon>Flavobacteriia</taxon>
        <taxon>Flavobacteriales</taxon>
        <taxon>Flavobacteriaceae</taxon>
        <taxon>Salegentibacter</taxon>
    </lineage>
</organism>
<sequence length="147" mass="16636">MKYVYFLFSSMMLLGLVTGCGSNKELQERAPAQFQEVYFSTDDSGVNLYIPVAVIQDNRVKLESVYFKGMKSDLAQDEEQPNLYVANFGVPQGDFVMSDDPKEEYGNKAPQKPEKSPFEIDKDEAILVFTQAGKTKYYKLTGITEKN</sequence>
<keyword evidence="3" id="KW-1185">Reference proteome</keyword>
<dbReference type="RefSeq" id="WP_380742347.1">
    <property type="nucleotide sequence ID" value="NZ_JBHTLI010000001.1"/>
</dbReference>
<proteinExistence type="predicted"/>
<name>A0ABW3NQB7_9FLAO</name>
<comment type="caution">
    <text evidence="2">The sequence shown here is derived from an EMBL/GenBank/DDBJ whole genome shotgun (WGS) entry which is preliminary data.</text>
</comment>
<evidence type="ECO:0000313" key="2">
    <source>
        <dbReference type="EMBL" id="MFD1094476.1"/>
    </source>
</evidence>
<feature type="region of interest" description="Disordered" evidence="1">
    <location>
        <begin position="99"/>
        <end position="118"/>
    </location>
</feature>
<reference evidence="3" key="1">
    <citation type="journal article" date="2019" name="Int. J. Syst. Evol. Microbiol.">
        <title>The Global Catalogue of Microorganisms (GCM) 10K type strain sequencing project: providing services to taxonomists for standard genome sequencing and annotation.</title>
        <authorList>
            <consortium name="The Broad Institute Genomics Platform"/>
            <consortium name="The Broad Institute Genome Sequencing Center for Infectious Disease"/>
            <person name="Wu L."/>
            <person name="Ma J."/>
        </authorList>
    </citation>
    <scope>NUCLEOTIDE SEQUENCE [LARGE SCALE GENOMIC DNA]</scope>
    <source>
        <strain evidence="3">CCUG 64793</strain>
    </source>
</reference>
<dbReference type="EMBL" id="JBHTLI010000001">
    <property type="protein sequence ID" value="MFD1094476.1"/>
    <property type="molecule type" value="Genomic_DNA"/>
</dbReference>
<gene>
    <name evidence="2" type="ORF">ACFQ3Q_01830</name>
</gene>
<evidence type="ECO:0000313" key="3">
    <source>
        <dbReference type="Proteomes" id="UP001597131"/>
    </source>
</evidence>
<dbReference type="Proteomes" id="UP001597131">
    <property type="component" value="Unassembled WGS sequence"/>
</dbReference>
<protein>
    <submittedName>
        <fullName evidence="2">Uncharacterized protein</fullName>
    </submittedName>
</protein>
<dbReference type="PROSITE" id="PS51257">
    <property type="entry name" value="PROKAR_LIPOPROTEIN"/>
    <property type="match status" value="1"/>
</dbReference>
<evidence type="ECO:0000256" key="1">
    <source>
        <dbReference type="SAM" id="MobiDB-lite"/>
    </source>
</evidence>